<protein>
    <submittedName>
        <fullName evidence="2">LICD family protein</fullName>
    </submittedName>
</protein>
<dbReference type="PANTHER" id="PTHR43404">
    <property type="entry name" value="LIPOPOLYSACCHARIDE CHOLINEPHOSPHOTRANSFERASE LICD"/>
    <property type="match status" value="1"/>
</dbReference>
<proteinExistence type="predicted"/>
<dbReference type="PATRIC" id="fig|545697.3.peg.193"/>
<dbReference type="EMBL" id="AMEZ01000007">
    <property type="protein sequence ID" value="EKY29489.1"/>
    <property type="molecule type" value="Genomic_DNA"/>
</dbReference>
<name>L1QNB4_9CLOT</name>
<gene>
    <name evidence="2" type="ORF">HMPREF0216_00196</name>
</gene>
<dbReference type="eggNOG" id="COG3475">
    <property type="taxonomic scope" value="Bacteria"/>
</dbReference>
<accession>L1QNB4</accession>
<organism evidence="2 3">
    <name type="scientific">Clostridium celatum DSM 1785</name>
    <dbReference type="NCBI Taxonomy" id="545697"/>
    <lineage>
        <taxon>Bacteria</taxon>
        <taxon>Bacillati</taxon>
        <taxon>Bacillota</taxon>
        <taxon>Clostridia</taxon>
        <taxon>Eubacteriales</taxon>
        <taxon>Clostridiaceae</taxon>
        <taxon>Clostridium</taxon>
    </lineage>
</organism>
<evidence type="ECO:0000313" key="2">
    <source>
        <dbReference type="EMBL" id="EKY29489.1"/>
    </source>
</evidence>
<dbReference type="AlphaFoldDB" id="L1QNB4"/>
<dbReference type="InterPro" id="IPR052942">
    <property type="entry name" value="LPS_cholinephosphotransferase"/>
</dbReference>
<dbReference type="STRING" id="545697.HMPREF0216_00196"/>
<reference evidence="2 3" key="1">
    <citation type="submission" date="2012-05" db="EMBL/GenBank/DDBJ databases">
        <authorList>
            <person name="Weinstock G."/>
            <person name="Sodergren E."/>
            <person name="Lobos E.A."/>
            <person name="Fulton L."/>
            <person name="Fulton R."/>
            <person name="Courtney L."/>
            <person name="Fronick C."/>
            <person name="O'Laughlin M."/>
            <person name="Godfrey J."/>
            <person name="Wilson R.M."/>
            <person name="Miner T."/>
            <person name="Farmer C."/>
            <person name="Delehaunty K."/>
            <person name="Cordes M."/>
            <person name="Minx P."/>
            <person name="Tomlinson C."/>
            <person name="Chen J."/>
            <person name="Wollam A."/>
            <person name="Pepin K.H."/>
            <person name="Bhonagiri V."/>
            <person name="Zhang X."/>
            <person name="Suruliraj S."/>
            <person name="Warren W."/>
            <person name="Mitreva M."/>
            <person name="Mardis E.R."/>
            <person name="Wilson R.K."/>
        </authorList>
    </citation>
    <scope>NUCLEOTIDE SEQUENCE [LARGE SCALE GENOMIC DNA]</scope>
    <source>
        <strain evidence="2 3">DSM 1785</strain>
    </source>
</reference>
<dbReference type="HOGENOM" id="CLU_075543_0_0_9"/>
<sequence>MYVKCSLSEGKRLMIEILKYIEEICEKNNLQYFVVAGTLLGAVRHKGFIPWDDDIDIIMTKKDHLKLIEAIKNDNNNRFGILDKSIDPNYPLELSKVIMKDTLCELNDELKSVQAKSEVFVDVFTLEFFNEETSRKHRKYVRLFENARKKVVINNLKPSLFRTGLQVFRVASKIVVPINVIDRFKKRYSVENGAYAGFDVSQSSDFICRVEDIYPLKQIPFEDVKVWAPNNPDAILKYQYGPNYMELPPEDKRHTHSQSISVDKKIADIYNIKGK</sequence>
<keyword evidence="3" id="KW-1185">Reference proteome</keyword>
<dbReference type="Proteomes" id="UP000010420">
    <property type="component" value="Unassembled WGS sequence"/>
</dbReference>
<dbReference type="OrthoDB" id="9786100at2"/>
<comment type="caution">
    <text evidence="2">The sequence shown here is derived from an EMBL/GenBank/DDBJ whole genome shotgun (WGS) entry which is preliminary data.</text>
</comment>
<dbReference type="RefSeq" id="WP_005210021.1">
    <property type="nucleotide sequence ID" value="NZ_KB291602.1"/>
</dbReference>
<feature type="domain" description="LicD/FKTN/FKRP nucleotidyltransferase" evidence="1">
    <location>
        <begin position="25"/>
        <end position="241"/>
    </location>
</feature>
<dbReference type="GO" id="GO:0009100">
    <property type="term" value="P:glycoprotein metabolic process"/>
    <property type="evidence" value="ECO:0007669"/>
    <property type="project" value="UniProtKB-ARBA"/>
</dbReference>
<evidence type="ECO:0000313" key="3">
    <source>
        <dbReference type="Proteomes" id="UP000010420"/>
    </source>
</evidence>
<dbReference type="PANTHER" id="PTHR43404:SF2">
    <property type="entry name" value="LIPOPOLYSACCHARIDE CHOLINEPHOSPHOTRANSFERASE LICD"/>
    <property type="match status" value="1"/>
</dbReference>
<evidence type="ECO:0000259" key="1">
    <source>
        <dbReference type="Pfam" id="PF04991"/>
    </source>
</evidence>
<dbReference type="Pfam" id="PF04991">
    <property type="entry name" value="LicD"/>
    <property type="match status" value="1"/>
</dbReference>
<dbReference type="InterPro" id="IPR007074">
    <property type="entry name" value="LicD/FKTN/FKRP_NTP_transf"/>
</dbReference>